<keyword evidence="13" id="KW-1185">Reference proteome</keyword>
<dbReference type="PROSITE" id="PS51163">
    <property type="entry name" value="YRDC"/>
    <property type="match status" value="1"/>
</dbReference>
<dbReference type="UniPathway" id="UPA00335"/>
<dbReference type="InterPro" id="IPR017945">
    <property type="entry name" value="DHBP_synth_RibB-like_a/b_dom"/>
</dbReference>
<organism evidence="12 13">
    <name type="scientific">Niveibacterium umoris</name>
    <dbReference type="NCBI Taxonomy" id="1193620"/>
    <lineage>
        <taxon>Bacteria</taxon>
        <taxon>Pseudomonadati</taxon>
        <taxon>Pseudomonadota</taxon>
        <taxon>Betaproteobacteria</taxon>
        <taxon>Rhodocyclales</taxon>
        <taxon>Rhodocyclaceae</taxon>
        <taxon>Niveibacterium</taxon>
    </lineage>
</organism>
<dbReference type="InterPro" id="IPR055128">
    <property type="entry name" value="HypF_C_2"/>
</dbReference>
<dbReference type="SUPFAM" id="SSF53067">
    <property type="entry name" value="Actin-like ATPase domain"/>
    <property type="match status" value="1"/>
</dbReference>
<dbReference type="Proteomes" id="UP000561045">
    <property type="component" value="Unassembled WGS sequence"/>
</dbReference>
<dbReference type="InterPro" id="IPR051060">
    <property type="entry name" value="Carbamoyltrans_HypF-like"/>
</dbReference>
<dbReference type="PROSITE" id="PS00150">
    <property type="entry name" value="ACYLPHOSPHATASE_1"/>
    <property type="match status" value="1"/>
</dbReference>
<comment type="caution">
    <text evidence="12">The sequence shown here is derived from an EMBL/GenBank/DDBJ whole genome shotgun (WGS) entry which is preliminary data.</text>
</comment>
<dbReference type="PROSITE" id="PS51160">
    <property type="entry name" value="ACYLPHOSPHATASE_3"/>
    <property type="match status" value="1"/>
</dbReference>
<keyword evidence="6" id="KW-0862">Zinc</keyword>
<comment type="catalytic activity">
    <reaction evidence="9">
        <text>an acyl phosphate + H2O = a carboxylate + phosphate + H(+)</text>
        <dbReference type="Rhea" id="RHEA:14965"/>
        <dbReference type="ChEBI" id="CHEBI:15377"/>
        <dbReference type="ChEBI" id="CHEBI:15378"/>
        <dbReference type="ChEBI" id="CHEBI:29067"/>
        <dbReference type="ChEBI" id="CHEBI:43474"/>
        <dbReference type="ChEBI" id="CHEBI:59918"/>
        <dbReference type="EC" id="3.6.1.7"/>
    </reaction>
</comment>
<comment type="similarity">
    <text evidence="2 8">Belongs to the carbamoyltransferase HypF family.</text>
</comment>
<comment type="catalytic activity">
    <reaction evidence="7 8">
        <text>C-terminal L-cysteinyl-[HypE protein] + carbamoyl phosphate + ATP + H2O = C-terminal S-carboxamide-L-cysteinyl-[HypE protein] + AMP + phosphate + diphosphate + H(+)</text>
        <dbReference type="Rhea" id="RHEA:55636"/>
        <dbReference type="Rhea" id="RHEA-COMP:14247"/>
        <dbReference type="Rhea" id="RHEA-COMP:14392"/>
        <dbReference type="ChEBI" id="CHEBI:15377"/>
        <dbReference type="ChEBI" id="CHEBI:15378"/>
        <dbReference type="ChEBI" id="CHEBI:30616"/>
        <dbReference type="ChEBI" id="CHEBI:33019"/>
        <dbReference type="ChEBI" id="CHEBI:43474"/>
        <dbReference type="ChEBI" id="CHEBI:58228"/>
        <dbReference type="ChEBI" id="CHEBI:76913"/>
        <dbReference type="ChEBI" id="CHEBI:139126"/>
        <dbReference type="ChEBI" id="CHEBI:456215"/>
    </reaction>
</comment>
<dbReference type="Pfam" id="PF00708">
    <property type="entry name" value="Acylphosphatase"/>
    <property type="match status" value="1"/>
</dbReference>
<comment type="function">
    <text evidence="8">Involved in the maturation of [NiFe] hydrogenases. Along with HypE, it catalyzes the synthesis of the CN ligands of the active site iron of [NiFe]-hydrogenases. HypF functions as a carbamoyl transferase using carbamoylphosphate as a substrate and transferring the carboxamido moiety in an ATP-dependent reaction to the thiolate of the C-terminal cysteine of HypE yielding a protein-S-carboxamide.</text>
</comment>
<proteinExistence type="inferred from homology"/>
<dbReference type="AlphaFoldDB" id="A0A840BER7"/>
<dbReference type="EC" id="6.2.-.-" evidence="8"/>
<evidence type="ECO:0000256" key="8">
    <source>
        <dbReference type="PIRNR" id="PIRNR006256"/>
    </source>
</evidence>
<dbReference type="SUPFAM" id="SSF54975">
    <property type="entry name" value="Acylphosphatase/BLUF domain-like"/>
    <property type="match status" value="1"/>
</dbReference>
<dbReference type="GO" id="GO:0051604">
    <property type="term" value="P:protein maturation"/>
    <property type="evidence" value="ECO:0007669"/>
    <property type="project" value="TreeGrafter"/>
</dbReference>
<accession>A0A840BER7</accession>
<evidence type="ECO:0000256" key="4">
    <source>
        <dbReference type="ARBA" id="ARBA00022723"/>
    </source>
</evidence>
<dbReference type="InterPro" id="IPR004421">
    <property type="entry name" value="Carbamoyltransferase_HypF"/>
</dbReference>
<dbReference type="PANTHER" id="PTHR42959:SF1">
    <property type="entry name" value="CARBAMOYLTRANSFERASE HYPF"/>
    <property type="match status" value="1"/>
</dbReference>
<dbReference type="Gene3D" id="3.30.110.120">
    <property type="match status" value="1"/>
</dbReference>
<evidence type="ECO:0000256" key="3">
    <source>
        <dbReference type="ARBA" id="ARBA00022598"/>
    </source>
</evidence>
<feature type="domain" description="YrdC-like" evidence="11">
    <location>
        <begin position="206"/>
        <end position="390"/>
    </location>
</feature>
<dbReference type="PANTHER" id="PTHR42959">
    <property type="entry name" value="CARBAMOYLTRANSFERASE"/>
    <property type="match status" value="1"/>
</dbReference>
<dbReference type="NCBIfam" id="TIGR00143">
    <property type="entry name" value="hypF"/>
    <property type="match status" value="1"/>
</dbReference>
<evidence type="ECO:0000313" key="13">
    <source>
        <dbReference type="Proteomes" id="UP000561045"/>
    </source>
</evidence>
<dbReference type="Pfam" id="PF01300">
    <property type="entry name" value="Sua5_yciO_yrdC"/>
    <property type="match status" value="1"/>
</dbReference>
<evidence type="ECO:0000256" key="2">
    <source>
        <dbReference type="ARBA" id="ARBA00008097"/>
    </source>
</evidence>
<keyword evidence="3" id="KW-0436">Ligase</keyword>
<dbReference type="GO" id="GO:0016743">
    <property type="term" value="F:carboxyl- or carbamoyltransferase activity"/>
    <property type="evidence" value="ECO:0007669"/>
    <property type="project" value="UniProtKB-UniRule"/>
</dbReference>
<keyword evidence="9" id="KW-0378">Hydrolase</keyword>
<keyword evidence="5" id="KW-0863">Zinc-finger</keyword>
<dbReference type="GO" id="GO:0003725">
    <property type="term" value="F:double-stranded RNA binding"/>
    <property type="evidence" value="ECO:0007669"/>
    <property type="project" value="InterPro"/>
</dbReference>
<dbReference type="Pfam" id="PF17788">
    <property type="entry name" value="HypF_C"/>
    <property type="match status" value="1"/>
</dbReference>
<dbReference type="InterPro" id="IPR036046">
    <property type="entry name" value="Acylphosphatase-like_dom_sf"/>
</dbReference>
<evidence type="ECO:0000256" key="1">
    <source>
        <dbReference type="ARBA" id="ARBA00004711"/>
    </source>
</evidence>
<comment type="pathway">
    <text evidence="1 8">Protein modification; [NiFe] hydrogenase maturation.</text>
</comment>
<feature type="domain" description="Acylphosphatase-like" evidence="10">
    <location>
        <begin position="10"/>
        <end position="95"/>
    </location>
</feature>
<dbReference type="InterPro" id="IPR017968">
    <property type="entry name" value="Acylphosphatase_CS"/>
</dbReference>
<evidence type="ECO:0000259" key="11">
    <source>
        <dbReference type="PROSITE" id="PS51163"/>
    </source>
</evidence>
<dbReference type="GO" id="GO:0016874">
    <property type="term" value="F:ligase activity"/>
    <property type="evidence" value="ECO:0007669"/>
    <property type="project" value="UniProtKB-UniRule"/>
</dbReference>
<feature type="active site" evidence="9">
    <location>
        <position position="25"/>
    </location>
</feature>
<dbReference type="InterPro" id="IPR006070">
    <property type="entry name" value="Sua5-like_dom"/>
</dbReference>
<dbReference type="InterPro" id="IPR011125">
    <property type="entry name" value="Znf_HypF"/>
</dbReference>
<dbReference type="PIRSF" id="PIRSF006256">
    <property type="entry name" value="CMPcnvr_hdrg_mat"/>
    <property type="match status" value="1"/>
</dbReference>
<keyword evidence="4" id="KW-0479">Metal-binding</keyword>
<evidence type="ECO:0000259" key="10">
    <source>
        <dbReference type="PROSITE" id="PS51160"/>
    </source>
</evidence>
<reference evidence="12 13" key="1">
    <citation type="submission" date="2020-08" db="EMBL/GenBank/DDBJ databases">
        <title>Genomic Encyclopedia of Type Strains, Phase IV (KMG-IV): sequencing the most valuable type-strain genomes for metagenomic binning, comparative biology and taxonomic classification.</title>
        <authorList>
            <person name="Goeker M."/>
        </authorList>
    </citation>
    <scope>NUCLEOTIDE SEQUENCE [LARGE SCALE GENOMIC DNA]</scope>
    <source>
        <strain evidence="12 13">DSM 106739</strain>
    </source>
</reference>
<dbReference type="RefSeq" id="WP_183632399.1">
    <property type="nucleotide sequence ID" value="NZ_BAABLE010000011.1"/>
</dbReference>
<dbReference type="Pfam" id="PF07503">
    <property type="entry name" value="zf-HYPF"/>
    <property type="match status" value="2"/>
</dbReference>
<evidence type="ECO:0000313" key="12">
    <source>
        <dbReference type="EMBL" id="MBB4011635.1"/>
    </source>
</evidence>
<dbReference type="Gene3D" id="3.30.420.40">
    <property type="match status" value="1"/>
</dbReference>
<sequence length="763" mass="80618">MIPTPVPIQRIRFDITGVVQGVGFRPSVARLAQGQGLHGFVQNQAGVVRIEVEGHADALRAFETALQQLPPPCRIDHIEQLTLPPEGDRRFRIEDSTNPGAGIPTLLPDTVTCPECLAEMRDPLNRRYRYPFISCAVCGPRYSISEAQPFDRARTALGDFPMCDACAAEYRNSTDRRFHAQTITCPTCGPTLSLVTMTGKLLANRDKAIETAAARLRNGEIVGLKGLGGFQLLVDASNSDAVQRLRLRKRRPAKPLAVMVGSLDEASLHVALDSGAHTLLTDRAGAIVLLKRCGDAIAAEVAPGSPMLGVMLPSSGLHALLLDACETPLVVTSGNASGQPIAIDNEEAARDLAGIADCLLVHDRRITHRLDDSVVQLIAGKPQMLRRARGHVPLTMPFAGPRGMLACGAHQKNTVAVSLGGVAVMSQYNGDLDSVAAREQHGTASRELIGLLDAPPARVIVDANLDYASAMAGEALAATANAELVPVWHHLAHLHATASEHGVALPFTGFAWDGSGIGGGNVVRGGECFALDTNGARRVASLRQFPLPGGDRAAEEPRRAALGLLFALEGAAALEHPAIIAAFTRAERAALLTMLQGGVRCPASTSIGRLFDGVAFLLGVARECSFEGEAAMQLQFAAEAAMGAEPLPFGLARGELDWRPLLQALLEGIECGDAPATLAARFHATLAAMTVRVAQSQGLERVVLGGGCFQNRLLVELADQALRSAGFSVFWPQEVPANDGGLSFGQLAAAHMGHLVADEGPYD</sequence>
<name>A0A840BER7_9RHOO</name>
<evidence type="ECO:0000256" key="6">
    <source>
        <dbReference type="ARBA" id="ARBA00022833"/>
    </source>
</evidence>
<dbReference type="SUPFAM" id="SSF55821">
    <property type="entry name" value="YrdC/RibB"/>
    <property type="match status" value="1"/>
</dbReference>
<dbReference type="GO" id="GO:0003998">
    <property type="term" value="F:acylphosphatase activity"/>
    <property type="evidence" value="ECO:0007669"/>
    <property type="project" value="UniProtKB-EC"/>
</dbReference>
<dbReference type="GO" id="GO:0008270">
    <property type="term" value="F:zinc ion binding"/>
    <property type="evidence" value="ECO:0007669"/>
    <property type="project" value="UniProtKB-KW"/>
</dbReference>
<dbReference type="InterPro" id="IPR041440">
    <property type="entry name" value="HypF_C"/>
</dbReference>
<dbReference type="Pfam" id="PF22521">
    <property type="entry name" value="HypF_C_2"/>
    <property type="match status" value="1"/>
</dbReference>
<dbReference type="EMBL" id="JACIET010000001">
    <property type="protein sequence ID" value="MBB4011635.1"/>
    <property type="molecule type" value="Genomic_DNA"/>
</dbReference>
<evidence type="ECO:0000256" key="5">
    <source>
        <dbReference type="ARBA" id="ARBA00022771"/>
    </source>
</evidence>
<dbReference type="InterPro" id="IPR043129">
    <property type="entry name" value="ATPase_NBD"/>
</dbReference>
<evidence type="ECO:0000256" key="9">
    <source>
        <dbReference type="PROSITE-ProRule" id="PRU00520"/>
    </source>
</evidence>
<gene>
    <name evidence="12" type="ORF">GGR36_000943</name>
</gene>
<dbReference type="Gene3D" id="3.30.420.360">
    <property type="match status" value="1"/>
</dbReference>
<feature type="active site" evidence="9">
    <location>
        <position position="43"/>
    </location>
</feature>
<dbReference type="InterPro" id="IPR001792">
    <property type="entry name" value="Acylphosphatase-like_dom"/>
</dbReference>
<protein>
    <recommendedName>
        <fullName evidence="8">Carbamoyltransferase HypF</fullName>
        <ecNumber evidence="8">6.2.-.-</ecNumber>
    </recommendedName>
</protein>
<dbReference type="Gene3D" id="3.90.870.50">
    <property type="match status" value="1"/>
</dbReference>
<evidence type="ECO:0000256" key="7">
    <source>
        <dbReference type="ARBA" id="ARBA00048220"/>
    </source>
</evidence>